<evidence type="ECO:0000313" key="7">
    <source>
        <dbReference type="EMBL" id="MDP5276999.1"/>
    </source>
</evidence>
<protein>
    <submittedName>
        <fullName evidence="7">AI-2E family transporter</fullName>
    </submittedName>
</protein>
<evidence type="ECO:0000256" key="2">
    <source>
        <dbReference type="ARBA" id="ARBA00009773"/>
    </source>
</evidence>
<feature type="transmembrane region" description="Helical" evidence="6">
    <location>
        <begin position="65"/>
        <end position="90"/>
    </location>
</feature>
<evidence type="ECO:0000256" key="6">
    <source>
        <dbReference type="SAM" id="Phobius"/>
    </source>
</evidence>
<evidence type="ECO:0000256" key="4">
    <source>
        <dbReference type="ARBA" id="ARBA00022989"/>
    </source>
</evidence>
<evidence type="ECO:0000313" key="8">
    <source>
        <dbReference type="Proteomes" id="UP001231941"/>
    </source>
</evidence>
<dbReference type="PANTHER" id="PTHR21716">
    <property type="entry name" value="TRANSMEMBRANE PROTEIN"/>
    <property type="match status" value="1"/>
</dbReference>
<reference evidence="7 8" key="1">
    <citation type="submission" date="2023-08" db="EMBL/GenBank/DDBJ databases">
        <authorList>
            <person name="Park J.-S."/>
        </authorList>
    </citation>
    <scope>NUCLEOTIDE SEQUENCE [LARGE SCALE GENOMIC DNA]</scope>
    <source>
        <strain evidence="7 8">2205SS18-9</strain>
    </source>
</reference>
<gene>
    <name evidence="7" type="ORF">Q5Y73_23150</name>
</gene>
<comment type="caution">
    <text evidence="7">The sequence shown here is derived from an EMBL/GenBank/DDBJ whole genome shotgun (WGS) entry which is preliminary data.</text>
</comment>
<feature type="transmembrane region" description="Helical" evidence="6">
    <location>
        <begin position="253"/>
        <end position="280"/>
    </location>
</feature>
<comment type="subcellular location">
    <subcellularLocation>
        <location evidence="1">Membrane</location>
        <topology evidence="1">Multi-pass membrane protein</topology>
    </subcellularLocation>
</comment>
<comment type="similarity">
    <text evidence="2">Belongs to the autoinducer-2 exporter (AI-2E) (TC 2.A.86) family.</text>
</comment>
<dbReference type="Proteomes" id="UP001231941">
    <property type="component" value="Unassembled WGS sequence"/>
</dbReference>
<dbReference type="InterPro" id="IPR002549">
    <property type="entry name" value="AI-2E-like"/>
</dbReference>
<feature type="transmembrane region" description="Helical" evidence="6">
    <location>
        <begin position="12"/>
        <end position="29"/>
    </location>
</feature>
<proteinExistence type="inferred from homology"/>
<dbReference type="Pfam" id="PF01594">
    <property type="entry name" value="AI-2E_transport"/>
    <property type="match status" value="1"/>
</dbReference>
<feature type="transmembrane region" description="Helical" evidence="6">
    <location>
        <begin position="228"/>
        <end position="247"/>
    </location>
</feature>
<feature type="transmembrane region" description="Helical" evidence="6">
    <location>
        <begin position="35"/>
        <end position="53"/>
    </location>
</feature>
<dbReference type="RefSeq" id="WP_305994301.1">
    <property type="nucleotide sequence ID" value="NZ_JAVAMP010000022.1"/>
</dbReference>
<dbReference type="EMBL" id="JAVAMP010000022">
    <property type="protein sequence ID" value="MDP5276999.1"/>
    <property type="molecule type" value="Genomic_DNA"/>
</dbReference>
<feature type="transmembrane region" description="Helical" evidence="6">
    <location>
        <begin position="162"/>
        <end position="186"/>
    </location>
</feature>
<feature type="transmembrane region" description="Helical" evidence="6">
    <location>
        <begin position="287"/>
        <end position="305"/>
    </location>
</feature>
<evidence type="ECO:0000256" key="5">
    <source>
        <dbReference type="ARBA" id="ARBA00023136"/>
    </source>
</evidence>
<dbReference type="PANTHER" id="PTHR21716:SF68">
    <property type="entry name" value="TRANSPORT PROTEIN YTVI-RELATED"/>
    <property type="match status" value="1"/>
</dbReference>
<keyword evidence="4 6" id="KW-1133">Transmembrane helix</keyword>
<evidence type="ECO:0000256" key="1">
    <source>
        <dbReference type="ARBA" id="ARBA00004141"/>
    </source>
</evidence>
<accession>A0ABT9J5X6</accession>
<organism evidence="7 8">
    <name type="scientific">Chengkuizengella axinellae</name>
    <dbReference type="NCBI Taxonomy" id="3064388"/>
    <lineage>
        <taxon>Bacteria</taxon>
        <taxon>Bacillati</taxon>
        <taxon>Bacillota</taxon>
        <taxon>Bacilli</taxon>
        <taxon>Bacillales</taxon>
        <taxon>Paenibacillaceae</taxon>
        <taxon>Chengkuizengella</taxon>
    </lineage>
</organism>
<evidence type="ECO:0000256" key="3">
    <source>
        <dbReference type="ARBA" id="ARBA00022692"/>
    </source>
</evidence>
<sequence>MISFYRKYYKTAIDIGLVVLTVFLTMWVFSYLYKIAAPVFFSFFIFLIIEPFARFLNRRKIKKSIATALSMLLFALIILGAFIGGGALFISQIDAFTKKIFEYQGIIEDEIIKQVEIINSEYQALPDNVTDQIKSYASTLTETGAELATWFFSNLTSIFSSFSMFIVTFSTFIVNFFIGLILAYFLSVEIVNWKSVANEKTPKTFKTAFYFLKDYVLKGILSYIKAQFKLISLTFVVIFISLLIFGVNNAFSVSLLAAVFDLLPLLGVSTVFLPWVVYLFIIGNTSLAIKLTVVWVVVIGLRQILEPKIVGDSLGVSAFTMLTFMIISLSLFGIAGLILAPILTILIKELYVQGYFQKWIRLPEEEFDPKEYN</sequence>
<keyword evidence="8" id="KW-1185">Reference proteome</keyword>
<feature type="transmembrane region" description="Helical" evidence="6">
    <location>
        <begin position="325"/>
        <end position="347"/>
    </location>
</feature>
<keyword evidence="3 6" id="KW-0812">Transmembrane</keyword>
<keyword evidence="5 6" id="KW-0472">Membrane</keyword>
<name>A0ABT9J5X6_9BACL</name>